<protein>
    <submittedName>
        <fullName evidence="4">YrxA</fullName>
    </submittedName>
</protein>
<comment type="caution">
    <text evidence="4">The sequence shown here is derived from an EMBL/GenBank/DDBJ whole genome shotgun (WGS) entry which is preliminary data.</text>
</comment>
<keyword evidence="1" id="KW-0533">Nickel</keyword>
<reference evidence="4 5" key="1">
    <citation type="journal article" date="2015" name="Genome Announc.">
        <title>Expanding the biotechnology potential of lactobacilli through comparative genomics of 213 strains and associated genera.</title>
        <authorList>
            <person name="Sun Z."/>
            <person name="Harris H.M."/>
            <person name="McCann A."/>
            <person name="Guo C."/>
            <person name="Argimon S."/>
            <person name="Zhang W."/>
            <person name="Yang X."/>
            <person name="Jeffery I.B."/>
            <person name="Cooney J.C."/>
            <person name="Kagawa T.F."/>
            <person name="Liu W."/>
            <person name="Song Y."/>
            <person name="Salvetti E."/>
            <person name="Wrobel A."/>
            <person name="Rasinkangas P."/>
            <person name="Parkhill J."/>
            <person name="Rea M.C."/>
            <person name="O'Sullivan O."/>
            <person name="Ritari J."/>
            <person name="Douillard F.P."/>
            <person name="Paul Ross R."/>
            <person name="Yang R."/>
            <person name="Briner A.E."/>
            <person name="Felis G.E."/>
            <person name="de Vos W.M."/>
            <person name="Barrangou R."/>
            <person name="Klaenhammer T.R."/>
            <person name="Caufield P.W."/>
            <person name="Cui Y."/>
            <person name="Zhang H."/>
            <person name="O'Toole P.W."/>
        </authorList>
    </citation>
    <scope>NUCLEOTIDE SEQUENCE [LARGE SCALE GENOMIC DNA]</scope>
    <source>
        <strain evidence="4 5">DSM 19971</strain>
    </source>
</reference>
<dbReference type="Gene3D" id="3.30.1340.20">
    <property type="entry name" value="3H domain"/>
    <property type="match status" value="1"/>
</dbReference>
<evidence type="ECO:0000259" key="2">
    <source>
        <dbReference type="Pfam" id="PF02829"/>
    </source>
</evidence>
<feature type="binding site" evidence="1">
    <location>
        <position position="143"/>
    </location>
    <ligand>
        <name>Ni(2+)</name>
        <dbReference type="ChEBI" id="CHEBI:49786"/>
    </ligand>
</feature>
<feature type="binding site" evidence="1">
    <location>
        <position position="74"/>
    </location>
    <ligand>
        <name>Ni(2+)</name>
        <dbReference type="ChEBI" id="CHEBI:49786"/>
    </ligand>
</feature>
<dbReference type="InterPro" id="IPR036388">
    <property type="entry name" value="WH-like_DNA-bd_sf"/>
</dbReference>
<dbReference type="RefSeq" id="WP_083489004.1">
    <property type="nucleotide sequence ID" value="NZ_AZEG01000002.1"/>
</dbReference>
<evidence type="ECO:0000313" key="5">
    <source>
        <dbReference type="Proteomes" id="UP000051155"/>
    </source>
</evidence>
<feature type="domain" description="3H" evidence="2">
    <location>
        <begin position="70"/>
        <end position="166"/>
    </location>
</feature>
<feature type="binding site" evidence="1">
    <location>
        <position position="82"/>
    </location>
    <ligand>
        <name>Ni(2+)</name>
        <dbReference type="ChEBI" id="CHEBI:49786"/>
    </ligand>
</feature>
<dbReference type="InterPro" id="IPR013196">
    <property type="entry name" value="HTH_11"/>
</dbReference>
<dbReference type="Proteomes" id="UP000051155">
    <property type="component" value="Unassembled WGS sequence"/>
</dbReference>
<dbReference type="Gene3D" id="1.10.10.10">
    <property type="entry name" value="Winged helix-like DNA-binding domain superfamily/Winged helix DNA-binding domain"/>
    <property type="match status" value="1"/>
</dbReference>
<evidence type="ECO:0000256" key="1">
    <source>
        <dbReference type="PIRSR" id="PIRSR037847-1"/>
    </source>
</evidence>
<proteinExistence type="predicted"/>
<dbReference type="SUPFAM" id="SSF46785">
    <property type="entry name" value="Winged helix' DNA-binding domain"/>
    <property type="match status" value="1"/>
</dbReference>
<dbReference type="PANTHER" id="PTHR40068:SF1">
    <property type="entry name" value="TRANSCRIPTION REPRESSOR NIAR-RELATED"/>
    <property type="match status" value="1"/>
</dbReference>
<feature type="domain" description="Helix-turn-helix type 11" evidence="3">
    <location>
        <begin position="6"/>
        <end position="58"/>
    </location>
</feature>
<accession>A0A0R1Q918</accession>
<dbReference type="InterPro" id="IPR036390">
    <property type="entry name" value="WH_DNA-bd_sf"/>
</dbReference>
<dbReference type="PATRIC" id="fig|1423812.3.peg.1008"/>
<keyword evidence="1" id="KW-0479">Metal-binding</keyword>
<dbReference type="STRING" id="1423812.FD20_GL000944"/>
<dbReference type="PANTHER" id="PTHR40068">
    <property type="entry name" value="TRANSCRIPTION REPRESSOR NIAR-RELATED"/>
    <property type="match status" value="1"/>
</dbReference>
<dbReference type="PIRSF" id="PIRSF037847">
    <property type="entry name" value="NiaR"/>
    <property type="match status" value="1"/>
</dbReference>
<gene>
    <name evidence="4" type="ORF">FD20_GL000944</name>
</gene>
<dbReference type="SUPFAM" id="SSF75500">
    <property type="entry name" value="Putative transcriptional regulator TM1602, C-terminal domain"/>
    <property type="match status" value="1"/>
</dbReference>
<dbReference type="InterPro" id="IPR026043">
    <property type="entry name" value="NadR"/>
</dbReference>
<dbReference type="Pfam" id="PF08279">
    <property type="entry name" value="HTH_11"/>
    <property type="match status" value="1"/>
</dbReference>
<dbReference type="GO" id="GO:0046872">
    <property type="term" value="F:metal ion binding"/>
    <property type="evidence" value="ECO:0007669"/>
    <property type="project" value="UniProtKB-KW"/>
</dbReference>
<sequence length="171" mass="19302">MNTIQRRIAIKDELHNQKLLSANQLARKYGVSRQTVVGDIALLRAQGEPIVSTVNGYKYQEESTSYHGVVVCQHTFDQTRAELESIISLKGEVVDVLIEHSVYGQIVGTLGLATQSDINDFMSRVKNENHKLLASLTNGIHLHNISCKDEETFNKIQHRLDELGFLYHDKT</sequence>
<dbReference type="Pfam" id="PF02829">
    <property type="entry name" value="3H"/>
    <property type="match status" value="1"/>
</dbReference>
<dbReference type="AlphaFoldDB" id="A0A0R1Q918"/>
<evidence type="ECO:0000259" key="3">
    <source>
        <dbReference type="Pfam" id="PF08279"/>
    </source>
</evidence>
<feature type="binding site" evidence="1">
    <location>
        <position position="141"/>
    </location>
    <ligand>
        <name>Ni(2+)</name>
        <dbReference type="ChEBI" id="CHEBI:49786"/>
    </ligand>
</feature>
<evidence type="ECO:0000313" key="4">
    <source>
        <dbReference type="EMBL" id="KRL38869.1"/>
    </source>
</evidence>
<keyword evidence="5" id="KW-1185">Reference proteome</keyword>
<dbReference type="InterPro" id="IPR004173">
    <property type="entry name" value="3H_domain"/>
</dbReference>
<dbReference type="InterPro" id="IPR035922">
    <property type="entry name" value="3H_dom_sf"/>
</dbReference>
<name>A0A0R1Q918_9LACO</name>
<organism evidence="4 5">
    <name type="scientific">Liquorilactobacillus uvarum DSM 19971</name>
    <dbReference type="NCBI Taxonomy" id="1423812"/>
    <lineage>
        <taxon>Bacteria</taxon>
        <taxon>Bacillati</taxon>
        <taxon>Bacillota</taxon>
        <taxon>Bacilli</taxon>
        <taxon>Lactobacillales</taxon>
        <taxon>Lactobacillaceae</taxon>
        <taxon>Liquorilactobacillus</taxon>
    </lineage>
</organism>
<dbReference type="EMBL" id="AZEG01000002">
    <property type="protein sequence ID" value="KRL38869.1"/>
    <property type="molecule type" value="Genomic_DNA"/>
</dbReference>